<keyword evidence="1" id="KW-0853">WD repeat</keyword>
<feature type="region of interest" description="Disordered" evidence="3">
    <location>
        <begin position="193"/>
        <end position="230"/>
    </location>
</feature>
<evidence type="ECO:0000256" key="2">
    <source>
        <dbReference type="ARBA" id="ARBA00022737"/>
    </source>
</evidence>
<evidence type="ECO:0000313" key="4">
    <source>
        <dbReference type="EMBL" id="JAT35129.1"/>
    </source>
</evidence>
<reference evidence="4" key="1">
    <citation type="submission" date="2015-11" db="EMBL/GenBank/DDBJ databases">
        <title>De novo transcriptome assembly of four potential Pierce s Disease insect vectors from Arizona vineyards.</title>
        <authorList>
            <person name="Tassone E.E."/>
        </authorList>
    </citation>
    <scope>NUCLEOTIDE SEQUENCE</scope>
</reference>
<feature type="compositionally biased region" description="Polar residues" evidence="3">
    <location>
        <begin position="612"/>
        <end position="624"/>
    </location>
</feature>
<keyword evidence="2" id="KW-0677">Repeat</keyword>
<dbReference type="PANTHER" id="PTHR19857:SF8">
    <property type="entry name" value="ANGIO-ASSOCIATED MIGRATORY CELL PROTEIN"/>
    <property type="match status" value="1"/>
</dbReference>
<sequence length="932" mass="103567">PVDNPPRQSTSNTNYQHRNKFSRVGRLYQSFLKSRLCGYTLKMRDKSVKSSGPNPLLDKSVLDSQSANDLAKESATSIGSDKILELQMPRPILVKMENNEGTAENTPEDIAAEEANEFCKEYSFLLTHPNFLIPPDDLEKFGLGHLSEMTRLLDERRNDGTSSLPLENQEASLKVRTINELNNVTERDITFNRTPVNKSNNNSINISTPTPSHSSANINNSRERESSVSGVSNYKQILGGGAQQRSLLEMFRNQLSPALNIGTSTSLQQVPTQSNISTANSQNISVETVVERVMEKLLSEPSNTNSQRLSSSILNQLTPHSSIVTNLESTPSTSEQSLKNLQDISGKLLTMFLIDTKIDDLRQEKMKIYNEILSAKEISSTLLNYLTQDQIQQCSIRSLFANANIQLNSSIMSELSGLLNKSSEGGNQQSSLSQGFNDSALQKAILKLVTLKEEAVVTKSTMSDSTKVEAPIRGDLEAHDIVSSTPVARNVESNVPKLSVRKDLHDPNLTSRLRDEANVWNKPATEESLNEFDFITGKRCFDSEDMQPGSSICKLEIDDSVTQKKKNKKKKKKKVPDCVIDLIDDTSDEEMCSVSLEGSVAGVDPLAFEEINPTSSEEIATSNGPPEDKPEEKLLNLQKQTATCMTKLKKTLIVGSKEGFIMFFSISNLKQRYIKKIHSEPILCIQAVNKFIITGSADSTICMFSVEAPNHIQVDTVPNPVQCFDFQFGQIFYGTKNGFLSVNKRKKKALGLRKVKKVLKLTNSSIVALRAIKEGSELLVIIASRGEQITVRYVSSGVILRTFDWCDTVFCLELYFNSTQVYCGTNTKSVKVVDYSNGVNTHDCQVGRAVVRILFFQMIMFAASCDGKLYAYDVEDNILITSLAVSKGIIVGMEIYKSSQIILVDNRKELHVLPFPRELTAHLKKKHNNGIK</sequence>
<protein>
    <submittedName>
        <fullName evidence="4">Uncharacterized protein</fullName>
    </submittedName>
</protein>
<feature type="compositionally biased region" description="Low complexity" evidence="3">
    <location>
        <begin position="199"/>
        <end position="220"/>
    </location>
</feature>
<name>A0A1B6MGV2_9HEMI</name>
<dbReference type="SUPFAM" id="SSF50978">
    <property type="entry name" value="WD40 repeat-like"/>
    <property type="match status" value="1"/>
</dbReference>
<dbReference type="PANTHER" id="PTHR19857">
    <property type="entry name" value="MITOCHONDRIAL DIVISION PROTEIN 1-RELATED"/>
    <property type="match status" value="1"/>
</dbReference>
<dbReference type="InterPro" id="IPR051179">
    <property type="entry name" value="WD_repeat_multifunction"/>
</dbReference>
<evidence type="ECO:0000256" key="3">
    <source>
        <dbReference type="SAM" id="MobiDB-lite"/>
    </source>
</evidence>
<feature type="region of interest" description="Disordered" evidence="3">
    <location>
        <begin position="612"/>
        <end position="631"/>
    </location>
</feature>
<dbReference type="InterPro" id="IPR015943">
    <property type="entry name" value="WD40/YVTN_repeat-like_dom_sf"/>
</dbReference>
<gene>
    <name evidence="4" type="ORF">g.22514</name>
</gene>
<dbReference type="Gene3D" id="2.130.10.10">
    <property type="entry name" value="YVTN repeat-like/Quinoprotein amine dehydrogenase"/>
    <property type="match status" value="1"/>
</dbReference>
<feature type="non-terminal residue" evidence="4">
    <location>
        <position position="1"/>
    </location>
</feature>
<accession>A0A1B6MGV2</accession>
<dbReference type="InterPro" id="IPR036322">
    <property type="entry name" value="WD40_repeat_dom_sf"/>
</dbReference>
<dbReference type="AlphaFoldDB" id="A0A1B6MGV2"/>
<organism evidence="4">
    <name type="scientific">Graphocephala atropunctata</name>
    <dbReference type="NCBI Taxonomy" id="36148"/>
    <lineage>
        <taxon>Eukaryota</taxon>
        <taxon>Metazoa</taxon>
        <taxon>Ecdysozoa</taxon>
        <taxon>Arthropoda</taxon>
        <taxon>Hexapoda</taxon>
        <taxon>Insecta</taxon>
        <taxon>Pterygota</taxon>
        <taxon>Neoptera</taxon>
        <taxon>Paraneoptera</taxon>
        <taxon>Hemiptera</taxon>
        <taxon>Auchenorrhyncha</taxon>
        <taxon>Membracoidea</taxon>
        <taxon>Cicadellidae</taxon>
        <taxon>Cicadellinae</taxon>
        <taxon>Cicadellini</taxon>
        <taxon>Graphocephala</taxon>
    </lineage>
</organism>
<proteinExistence type="predicted"/>
<dbReference type="EMBL" id="GEBQ01004848">
    <property type="protein sequence ID" value="JAT35129.1"/>
    <property type="molecule type" value="Transcribed_RNA"/>
</dbReference>
<evidence type="ECO:0000256" key="1">
    <source>
        <dbReference type="ARBA" id="ARBA00022574"/>
    </source>
</evidence>